<keyword evidence="3" id="KW-0347">Helicase</keyword>
<dbReference type="SUPFAM" id="SSF48371">
    <property type="entry name" value="ARM repeat"/>
    <property type="match status" value="1"/>
</dbReference>
<evidence type="ECO:0000256" key="3">
    <source>
        <dbReference type="ARBA" id="ARBA00022806"/>
    </source>
</evidence>
<evidence type="ECO:0000313" key="7">
    <source>
        <dbReference type="EMBL" id="WOF15963.1"/>
    </source>
</evidence>
<sequence length="890" mass="102970">MKINRLYNHELDYINNPEKYTYEFFKNKYLKDISTNAALGIADEELLNYYENKINGDGRFILKMEPNSDNYILLEKYVLDSARKIAGDYLDENELKEYDKYFEIFRKNIIISLYPFPEYQKKQMLKKISAICNLNPYITDEIFSMFFSCSTMFSLELFSFLLKDGKMHEFLKYISLPETEIDLLSKKPLLMMPPWNHQKNALNAWLKTGGRGVLEMATATGKTYVGLCAIHRLFTVNKKLNVLIITNSRALLNQWRREAIDKLGLYADPKQDFTNPLKYVNKNYSLSIEFKTIQSVYKNPKKYPADLLIVDEVHHIAGKEFQKALLIPCKWKMGLSATVEGYERHDVIDRYLGNTVFRYSLKKAKDDGIIPDFRLVVHKSFLDTDENNEFSKITRDIKKLLTIINSEYKDTIFTITGNYNSFKNLGEFISLMRKARYKGYSLPDDFYRLMGLLFKRRMIIHKSHPKMQSAISLAKIEGKSKKCVLFTMDIATCEKIYSDIKDFVPAFRVHSNLKESKRNHALDEFRKSRTGVLVAPKVLDEGIDVPDAEIGINVASAKTKLQLIQRMGRILRNKPGKKPVFHHYVAIPSDCIEEEDSFTLQNDLSWILDLSLKSGIIAELKETKLSDLANLEKHFEDYTLDYYRERKEIFTEEYGTIKIKNIIQSIDGNTRKIIVNALQKSKNKINEQEWYDIINSSGSCSKEINYPALRWIWILSEKDRTKLINYFNHSKNQNEEPGYESLSHGEIIQGIENIGINESKKSDSNKKTESIGKKIKYAKSKRERESAASELLKFGSESKNVLSHLLTDKNSETKICALKLAGEICDPSLFDLIINCLSEKDHDVKIAAADSLSEYKDKRANYHLMKAGRVKDPEVKKAVKKALTKINKNK</sequence>
<evidence type="ECO:0000259" key="5">
    <source>
        <dbReference type="PROSITE" id="PS51192"/>
    </source>
</evidence>
<evidence type="ECO:0000256" key="1">
    <source>
        <dbReference type="ARBA" id="ARBA00022741"/>
    </source>
</evidence>
<dbReference type="GO" id="GO:0004386">
    <property type="term" value="F:helicase activity"/>
    <property type="evidence" value="ECO:0007669"/>
    <property type="project" value="UniProtKB-KW"/>
</dbReference>
<dbReference type="InterPro" id="IPR027417">
    <property type="entry name" value="P-loop_NTPase"/>
</dbReference>
<dbReference type="SMART" id="SM00487">
    <property type="entry name" value="DEXDc"/>
    <property type="match status" value="1"/>
</dbReference>
<dbReference type="InterPro" id="IPR016024">
    <property type="entry name" value="ARM-type_fold"/>
</dbReference>
<dbReference type="Pfam" id="PF00271">
    <property type="entry name" value="Helicase_C"/>
    <property type="match status" value="1"/>
</dbReference>
<organism evidence="7 8">
    <name type="scientific">Methanochimaera problematica</name>
    <dbReference type="NCBI Taxonomy" id="2609417"/>
    <lineage>
        <taxon>Archaea</taxon>
        <taxon>Methanobacteriati</taxon>
        <taxon>Methanobacteriota</taxon>
        <taxon>Stenosarchaea group</taxon>
        <taxon>Methanomicrobia</taxon>
        <taxon>Methanomicrobiales</taxon>
        <taxon>Methanomicrobiaceae</taxon>
        <taxon>Methanochimaera</taxon>
    </lineage>
</organism>
<dbReference type="GO" id="GO:0005524">
    <property type="term" value="F:ATP binding"/>
    <property type="evidence" value="ECO:0007669"/>
    <property type="project" value="UniProtKB-KW"/>
</dbReference>
<gene>
    <name evidence="7" type="ORF">F1737_04230</name>
</gene>
<proteinExistence type="predicted"/>
<dbReference type="PROSITE" id="PS51192">
    <property type="entry name" value="HELICASE_ATP_BIND_1"/>
    <property type="match status" value="1"/>
</dbReference>
<dbReference type="InterPro" id="IPR014001">
    <property type="entry name" value="Helicase_ATP-bd"/>
</dbReference>
<protein>
    <submittedName>
        <fullName evidence="7">Uncharacterized protein</fullName>
    </submittedName>
</protein>
<dbReference type="PROSITE" id="PS51194">
    <property type="entry name" value="HELICASE_CTER"/>
    <property type="match status" value="1"/>
</dbReference>
<dbReference type="EMBL" id="CP043875">
    <property type="protein sequence ID" value="WOF15963.1"/>
    <property type="molecule type" value="Genomic_DNA"/>
</dbReference>
<dbReference type="KEGG" id="mefw:F1737_04230"/>
<dbReference type="GeneID" id="85229347"/>
<dbReference type="GO" id="GO:0016787">
    <property type="term" value="F:hydrolase activity"/>
    <property type="evidence" value="ECO:0007669"/>
    <property type="project" value="UniProtKB-KW"/>
</dbReference>
<feature type="domain" description="Helicase C-terminal" evidence="6">
    <location>
        <begin position="466"/>
        <end position="624"/>
    </location>
</feature>
<feature type="domain" description="Helicase ATP-binding" evidence="5">
    <location>
        <begin position="203"/>
        <end position="338"/>
    </location>
</feature>
<dbReference type="InterPro" id="IPR006935">
    <property type="entry name" value="Helicase/UvrB_N"/>
</dbReference>
<keyword evidence="4" id="KW-0067">ATP-binding</keyword>
<dbReference type="InterPro" id="IPR011989">
    <property type="entry name" value="ARM-like"/>
</dbReference>
<dbReference type="Pfam" id="PF13646">
    <property type="entry name" value="HEAT_2"/>
    <property type="match status" value="1"/>
</dbReference>
<dbReference type="CDD" id="cd17926">
    <property type="entry name" value="DEXHc_RE"/>
    <property type="match status" value="1"/>
</dbReference>
<name>A0AA97FD12_9EURY</name>
<accession>A0AA97FD12</accession>
<evidence type="ECO:0000256" key="4">
    <source>
        <dbReference type="ARBA" id="ARBA00022840"/>
    </source>
</evidence>
<dbReference type="Gene3D" id="1.25.10.10">
    <property type="entry name" value="Leucine-rich Repeat Variant"/>
    <property type="match status" value="1"/>
</dbReference>
<keyword evidence="8" id="KW-1185">Reference proteome</keyword>
<keyword evidence="1" id="KW-0547">Nucleotide-binding</keyword>
<evidence type="ECO:0000256" key="2">
    <source>
        <dbReference type="ARBA" id="ARBA00022801"/>
    </source>
</evidence>
<dbReference type="SUPFAM" id="SSF52540">
    <property type="entry name" value="P-loop containing nucleoside triphosphate hydrolases"/>
    <property type="match status" value="1"/>
</dbReference>
<evidence type="ECO:0000313" key="8">
    <source>
        <dbReference type="Proteomes" id="UP001301797"/>
    </source>
</evidence>
<dbReference type="PANTHER" id="PTHR11274">
    <property type="entry name" value="RAD25/XP-B DNA REPAIR HELICASE"/>
    <property type="match status" value="1"/>
</dbReference>
<keyword evidence="2" id="KW-0378">Hydrolase</keyword>
<dbReference type="AlphaFoldDB" id="A0AA97FD12"/>
<dbReference type="InterPro" id="IPR050615">
    <property type="entry name" value="ATP-dep_DNA_Helicase"/>
</dbReference>
<dbReference type="InterPro" id="IPR001650">
    <property type="entry name" value="Helicase_C-like"/>
</dbReference>
<reference evidence="7 8" key="1">
    <citation type="submission" date="2019-09" db="EMBL/GenBank/DDBJ databases">
        <title>The complete genome of Methanoplanus sp. FWC-SCC4.</title>
        <authorList>
            <person name="Chen S.-C."/>
            <person name="Zhou Y.-Z."/>
            <person name="Lai M.-C."/>
        </authorList>
    </citation>
    <scope>NUCLEOTIDE SEQUENCE [LARGE SCALE GENOMIC DNA]</scope>
    <source>
        <strain evidence="7 8">FWC-SCC4</strain>
    </source>
</reference>
<dbReference type="Proteomes" id="UP001301797">
    <property type="component" value="Chromosome"/>
</dbReference>
<dbReference type="RefSeq" id="WP_317137530.1">
    <property type="nucleotide sequence ID" value="NZ_CP043875.1"/>
</dbReference>
<dbReference type="Gene3D" id="3.40.50.300">
    <property type="entry name" value="P-loop containing nucleotide triphosphate hydrolases"/>
    <property type="match status" value="2"/>
</dbReference>
<dbReference type="Pfam" id="PF04851">
    <property type="entry name" value="ResIII"/>
    <property type="match status" value="1"/>
</dbReference>
<dbReference type="GO" id="GO:0140097">
    <property type="term" value="F:catalytic activity, acting on DNA"/>
    <property type="evidence" value="ECO:0007669"/>
    <property type="project" value="UniProtKB-ARBA"/>
</dbReference>
<dbReference type="SMART" id="SM00490">
    <property type="entry name" value="HELICc"/>
    <property type="match status" value="1"/>
</dbReference>
<dbReference type="GO" id="GO:0003677">
    <property type="term" value="F:DNA binding"/>
    <property type="evidence" value="ECO:0007669"/>
    <property type="project" value="InterPro"/>
</dbReference>
<dbReference type="PANTHER" id="PTHR11274:SF0">
    <property type="entry name" value="GENERAL TRANSCRIPTION AND DNA REPAIR FACTOR IIH HELICASE SUBUNIT XPB"/>
    <property type="match status" value="1"/>
</dbReference>
<evidence type="ECO:0000259" key="6">
    <source>
        <dbReference type="PROSITE" id="PS51194"/>
    </source>
</evidence>